<dbReference type="OrthoDB" id="197139at2157"/>
<dbReference type="Proteomes" id="UP000199062">
    <property type="component" value="Unassembled WGS sequence"/>
</dbReference>
<dbReference type="RefSeq" id="WP_089816686.1">
    <property type="nucleotide sequence ID" value="NZ_FOZK01000002.1"/>
</dbReference>
<accession>A0A1I6L9Q4</accession>
<evidence type="ECO:0000259" key="1">
    <source>
        <dbReference type="Pfam" id="PF24743"/>
    </source>
</evidence>
<dbReference type="EMBL" id="FOZK01000002">
    <property type="protein sequence ID" value="SFS00187.1"/>
    <property type="molecule type" value="Genomic_DNA"/>
</dbReference>
<keyword evidence="3" id="KW-1185">Reference proteome</keyword>
<gene>
    <name evidence="2" type="ORF">SAMN05216559_2323</name>
</gene>
<evidence type="ECO:0000313" key="2">
    <source>
        <dbReference type="EMBL" id="SFS00187.1"/>
    </source>
</evidence>
<proteinExistence type="predicted"/>
<reference evidence="2 3" key="1">
    <citation type="submission" date="2016-10" db="EMBL/GenBank/DDBJ databases">
        <authorList>
            <person name="de Groot N.N."/>
        </authorList>
    </citation>
    <scope>NUCLEOTIDE SEQUENCE [LARGE SCALE GENOMIC DNA]</scope>
    <source>
        <strain evidence="2 3">CGMCC 1.10457</strain>
    </source>
</reference>
<dbReference type="InterPro" id="IPR056109">
    <property type="entry name" value="DUF7692"/>
</dbReference>
<protein>
    <recommendedName>
        <fullName evidence="1">DUF7692 domain-containing protein</fullName>
    </recommendedName>
</protein>
<sequence>MRIRTDGKHARREDTIEQAADFWGCNKTTALMQSAEFAVRIDSGIRKVLVREDLTLRQKQEIAQTLSVPSYYEIDVKETVAVD</sequence>
<dbReference type="AlphaFoldDB" id="A0A1I6L9Q4"/>
<evidence type="ECO:0000313" key="3">
    <source>
        <dbReference type="Proteomes" id="UP000199062"/>
    </source>
</evidence>
<feature type="domain" description="DUF7692" evidence="1">
    <location>
        <begin position="1"/>
        <end position="55"/>
    </location>
</feature>
<name>A0A1I6L9Q4_9EURY</name>
<organism evidence="2 3">
    <name type="scientific">Halomicrobium zhouii</name>
    <dbReference type="NCBI Taxonomy" id="767519"/>
    <lineage>
        <taxon>Archaea</taxon>
        <taxon>Methanobacteriati</taxon>
        <taxon>Methanobacteriota</taxon>
        <taxon>Stenosarchaea group</taxon>
        <taxon>Halobacteria</taxon>
        <taxon>Halobacteriales</taxon>
        <taxon>Haloarculaceae</taxon>
        <taxon>Halomicrobium</taxon>
    </lineage>
</organism>
<dbReference type="Pfam" id="PF24743">
    <property type="entry name" value="DUF7692"/>
    <property type="match status" value="1"/>
</dbReference>